<dbReference type="AlphaFoldDB" id="D4ZM74"/>
<evidence type="ECO:0000313" key="1">
    <source>
        <dbReference type="EMBL" id="BAJ02773.1"/>
    </source>
</evidence>
<sequence length="63" mass="7163">MFSLFKRNQFPDEDTFSSTKHQLVVALPNLAGGVKFCAHVKETRFNKKPAQDAGFFVPQFCIK</sequence>
<proteinExistence type="predicted"/>
<dbReference type="Proteomes" id="UP000002350">
    <property type="component" value="Chromosome"/>
</dbReference>
<organism evidence="1 2">
    <name type="scientific">Shewanella violacea (strain JCM 10179 / CIP 106290 / LMG 19151 / DSS12)</name>
    <dbReference type="NCBI Taxonomy" id="637905"/>
    <lineage>
        <taxon>Bacteria</taxon>
        <taxon>Pseudomonadati</taxon>
        <taxon>Pseudomonadota</taxon>
        <taxon>Gammaproteobacteria</taxon>
        <taxon>Alteromonadales</taxon>
        <taxon>Shewanellaceae</taxon>
        <taxon>Shewanella</taxon>
    </lineage>
</organism>
<protein>
    <submittedName>
        <fullName evidence="1">Uncharacterized protein</fullName>
    </submittedName>
</protein>
<dbReference type="KEGG" id="svo:SVI_2802"/>
<reference evidence="2" key="1">
    <citation type="journal article" date="2010" name="Mol. Biosyst.">
        <title>Complete genome sequence and comparative analysis of Shewanella violacea, a psychrophilic and piezophilic bacterium from deep sea floor sediments.</title>
        <authorList>
            <person name="Aono E."/>
            <person name="Baba T."/>
            <person name="Ara T."/>
            <person name="Nishi T."/>
            <person name="Nakamichi T."/>
            <person name="Inamoto E."/>
            <person name="Toyonaga H."/>
            <person name="Hasegawa M."/>
            <person name="Takai Y."/>
            <person name="Okumura Y."/>
            <person name="Baba M."/>
            <person name="Tomita M."/>
            <person name="Kato C."/>
            <person name="Oshima T."/>
            <person name="Nakasone K."/>
            <person name="Mori H."/>
        </authorList>
    </citation>
    <scope>NUCLEOTIDE SEQUENCE [LARGE SCALE GENOMIC DNA]</scope>
    <source>
        <strain evidence="2">JCM 10179 / CIP 106290 / LMG 19151 / DSS12</strain>
    </source>
</reference>
<gene>
    <name evidence="1" type="ordered locus">SVI_2802</name>
</gene>
<keyword evidence="2" id="KW-1185">Reference proteome</keyword>
<name>D4ZM74_SHEVD</name>
<dbReference type="HOGENOM" id="CLU_2883445_0_0_6"/>
<dbReference type="STRING" id="637905.SVI_2802"/>
<accession>D4ZM74</accession>
<evidence type="ECO:0000313" key="2">
    <source>
        <dbReference type="Proteomes" id="UP000002350"/>
    </source>
</evidence>
<dbReference type="EMBL" id="AP011177">
    <property type="protein sequence ID" value="BAJ02773.1"/>
    <property type="molecule type" value="Genomic_DNA"/>
</dbReference>